<protein>
    <recommendedName>
        <fullName evidence="8">GRIP domain-containing protein</fullName>
    </recommendedName>
</protein>
<dbReference type="EMBL" id="NESQ01000335">
    <property type="protein sequence ID" value="PUU73891.1"/>
    <property type="molecule type" value="Genomic_DNA"/>
</dbReference>
<accession>A0A2T6ZEG7</accession>
<feature type="compositionally biased region" description="Basic and acidic residues" evidence="7">
    <location>
        <begin position="272"/>
        <end position="287"/>
    </location>
</feature>
<name>A0A2T6ZEG7_TUBBO</name>
<sequence>MLSRFKSVLESHIDSQIQQEQARTRNLPSRRTGSPARRSNSRARVTATGKEKDPSEFENESDGSSVTTLIPSRVGTPMQGEAVSGDPLGAVAGNSEPSGKENEKSSSGGASGAGGSGGRNGEKRGVLSRSASPAPGPSSSSSQSSVDLPTDVRVKLRKLEKIEGKHGDLLRSYKIVHARNALIEPFEQALCDVAPFESIADPKPLIDYIKSFTLQADLAREELTRVSKERDEHKSRIQTLKDEQKAKDEEIEKLRKEMEGSNGTTESSAPNKQREKSSDDIFSFDDEHDKLQTLVEQQQKEIETLKADLDSAKAAQKVAEEAVEGMQQSVESAQKDLETTRELASARENEVTKIAEKTKKGLQEMERDKALTEENLKLAEARFKAAEEKVRVGTDELGETVKALDKKAKELEGKKKELREKETGLTQAKRALEISKQKISDLEATNSTNNDMLKHLGKLTEELNQLRDGKIVLQRAVRRPPPAARDSEPSAAGVTSGAAGKNAKKNRKRKGKGRGGAQGSVSTPDEGPVKDSEIVDEEPEPVSVPETSLWSDSIIEDLQDQLVALRSQIGEKDSEIAKLNSGLQWRLEEKEEEIVRLKAKLVDVEAVHEEIESLRDDLVNLGQDHMEARDKIKDQAKELHEVRTRKEELEQKVQKLESEISALRSQNLSTSAETEKVHATLIAEHETLKQKFSTLQTDLSAAQKLAATRYKDMMELRAVIEKAQPELTSLRAEVATLTAGKNEANQKLVELKRLERSERDLKNDITNLNKKISDKEAELEKMRAKVREEAARRVQAEEATRRTQKDLRKMDDERKEALETADKNARDHARVQEEVNGLKPKIAALEKEIKVLKDENTTLTEELELKVAQYTSSQSLMGSMRDQTGELAMQMKEVVEKCESMEEELTEAHKLLSERSREAETMRRLLSEVEDRNSARTRDMKERMEAAFDERDKAEEEAATIGRRRAREIEELRDRVRESERNLKHAEESQAVAERELNGLKDGKFRAEEALERIKREYEDTKKAMASMRDALDQTDNQIEEIERQRAEMRKTLQEEQARSGELQKSYKALQEEYRQLQAIRPKGIENNSRSSIDSARSGRASPASPHTNTTGSQMVNMDYLKNVLLQFLEQKDKKTQLQLVPVLGMLLKFDKRDEQKWLAAVSAK</sequence>
<organism evidence="9 10">
    <name type="scientific">Tuber borchii</name>
    <name type="common">White truffle</name>
    <dbReference type="NCBI Taxonomy" id="42251"/>
    <lineage>
        <taxon>Eukaryota</taxon>
        <taxon>Fungi</taxon>
        <taxon>Dikarya</taxon>
        <taxon>Ascomycota</taxon>
        <taxon>Pezizomycotina</taxon>
        <taxon>Pezizomycetes</taxon>
        <taxon>Pezizales</taxon>
        <taxon>Tuberaceae</taxon>
        <taxon>Tuber</taxon>
    </lineage>
</organism>
<feature type="region of interest" description="Disordered" evidence="7">
    <location>
        <begin position="1079"/>
        <end position="1113"/>
    </location>
</feature>
<comment type="caution">
    <text evidence="9">The sequence shown here is derived from an EMBL/GenBank/DDBJ whole genome shotgun (WGS) entry which is preliminary data.</text>
</comment>
<keyword evidence="3" id="KW-0963">Cytoplasm</keyword>
<reference evidence="9 10" key="1">
    <citation type="submission" date="2017-04" db="EMBL/GenBank/DDBJ databases">
        <title>Draft genome sequence of Tuber borchii Vittad., a whitish edible truffle.</title>
        <authorList>
            <consortium name="DOE Joint Genome Institute"/>
            <person name="Murat C."/>
            <person name="Kuo A."/>
            <person name="Barry K.W."/>
            <person name="Clum A."/>
            <person name="Dockter R.B."/>
            <person name="Fauchery L."/>
            <person name="Iotti M."/>
            <person name="Kohler A."/>
            <person name="Labutti K."/>
            <person name="Lindquist E.A."/>
            <person name="Lipzen A."/>
            <person name="Ohm R.A."/>
            <person name="Wang M."/>
            <person name="Grigoriev I.V."/>
            <person name="Zambonelli A."/>
            <person name="Martin F.M."/>
        </authorList>
    </citation>
    <scope>NUCLEOTIDE SEQUENCE [LARGE SCALE GENOMIC DNA]</scope>
    <source>
        <strain evidence="9 10">Tbo3840</strain>
    </source>
</reference>
<feature type="compositionally biased region" description="Polar residues" evidence="7">
    <location>
        <begin position="14"/>
        <end position="32"/>
    </location>
</feature>
<feature type="compositionally biased region" description="Polar residues" evidence="7">
    <location>
        <begin position="261"/>
        <end position="271"/>
    </location>
</feature>
<evidence type="ECO:0000256" key="3">
    <source>
        <dbReference type="ARBA" id="ARBA00022490"/>
    </source>
</evidence>
<dbReference type="PANTHER" id="PTHR23157:SF25">
    <property type="entry name" value="GRIP AND COILED-COIL DOMAIN-CONTAINING PROTEIN 1"/>
    <property type="match status" value="1"/>
</dbReference>
<evidence type="ECO:0000256" key="7">
    <source>
        <dbReference type="SAM" id="MobiDB-lite"/>
    </source>
</evidence>
<proteinExistence type="predicted"/>
<dbReference type="GO" id="GO:0005794">
    <property type="term" value="C:Golgi apparatus"/>
    <property type="evidence" value="ECO:0007669"/>
    <property type="project" value="TreeGrafter"/>
</dbReference>
<dbReference type="Pfam" id="PF01465">
    <property type="entry name" value="GRIP"/>
    <property type="match status" value="1"/>
</dbReference>
<evidence type="ECO:0000313" key="9">
    <source>
        <dbReference type="EMBL" id="PUU73891.1"/>
    </source>
</evidence>
<feature type="compositionally biased region" description="Basic residues" evidence="7">
    <location>
        <begin position="502"/>
        <end position="513"/>
    </location>
</feature>
<dbReference type="InterPro" id="IPR051952">
    <property type="entry name" value="Golgi-autophagy_related"/>
</dbReference>
<dbReference type="AlphaFoldDB" id="A0A2T6ZEG7"/>
<feature type="compositionally biased region" description="Gly residues" evidence="7">
    <location>
        <begin position="109"/>
        <end position="119"/>
    </location>
</feature>
<dbReference type="PROSITE" id="PS50913">
    <property type="entry name" value="GRIP"/>
    <property type="match status" value="1"/>
</dbReference>
<keyword evidence="5" id="KW-0472">Membrane</keyword>
<evidence type="ECO:0000313" key="10">
    <source>
        <dbReference type="Proteomes" id="UP000244722"/>
    </source>
</evidence>
<keyword evidence="4 6" id="KW-0175">Coiled coil</keyword>
<feature type="compositionally biased region" description="Basic and acidic residues" evidence="7">
    <location>
        <begin position="333"/>
        <end position="347"/>
    </location>
</feature>
<evidence type="ECO:0000256" key="1">
    <source>
        <dbReference type="ARBA" id="ARBA00004184"/>
    </source>
</evidence>
<dbReference type="OrthoDB" id="1926336at2759"/>
<evidence type="ECO:0000256" key="5">
    <source>
        <dbReference type="ARBA" id="ARBA00023136"/>
    </source>
</evidence>
<feature type="compositionally biased region" description="Basic and acidic residues" evidence="7">
    <location>
        <begin position="225"/>
        <end position="259"/>
    </location>
</feature>
<dbReference type="PANTHER" id="PTHR23157">
    <property type="entry name" value="GRIP AND COILED-COIL DOMAIN-CONTAINING PROTEIN 1"/>
    <property type="match status" value="1"/>
</dbReference>
<comment type="subcellular location">
    <subcellularLocation>
        <location evidence="2">Cytoplasm</location>
    </subcellularLocation>
    <subcellularLocation>
        <location evidence="1">Endomembrane system</location>
        <topology evidence="1">Peripheral membrane protein</topology>
    </subcellularLocation>
</comment>
<evidence type="ECO:0000256" key="4">
    <source>
        <dbReference type="ARBA" id="ARBA00023054"/>
    </source>
</evidence>
<dbReference type="Proteomes" id="UP000244722">
    <property type="component" value="Unassembled WGS sequence"/>
</dbReference>
<evidence type="ECO:0000256" key="6">
    <source>
        <dbReference type="SAM" id="Coils"/>
    </source>
</evidence>
<dbReference type="SMART" id="SM00755">
    <property type="entry name" value="Grip"/>
    <property type="match status" value="1"/>
</dbReference>
<feature type="domain" description="GRIP" evidence="8">
    <location>
        <begin position="1111"/>
        <end position="1161"/>
    </location>
</feature>
<feature type="region of interest" description="Disordered" evidence="7">
    <location>
        <begin position="471"/>
        <end position="549"/>
    </location>
</feature>
<feature type="compositionally biased region" description="Low complexity" evidence="7">
    <location>
        <begin position="128"/>
        <end position="145"/>
    </location>
</feature>
<feature type="compositionally biased region" description="Low complexity" evidence="7">
    <location>
        <begin position="1095"/>
        <end position="1106"/>
    </location>
</feature>
<dbReference type="STRING" id="42251.A0A2T6ZEG7"/>
<evidence type="ECO:0000259" key="8">
    <source>
        <dbReference type="PROSITE" id="PS50913"/>
    </source>
</evidence>
<feature type="region of interest" description="Disordered" evidence="7">
    <location>
        <begin position="225"/>
        <end position="287"/>
    </location>
</feature>
<feature type="region of interest" description="Disordered" evidence="7">
    <location>
        <begin position="1"/>
        <end position="150"/>
    </location>
</feature>
<evidence type="ECO:0000256" key="2">
    <source>
        <dbReference type="ARBA" id="ARBA00004496"/>
    </source>
</evidence>
<dbReference type="Gene3D" id="1.10.287.1490">
    <property type="match status" value="2"/>
</dbReference>
<keyword evidence="10" id="KW-1185">Reference proteome</keyword>
<feature type="coiled-coil region" evidence="6">
    <location>
        <begin position="555"/>
        <end position="673"/>
    </location>
</feature>
<feature type="region of interest" description="Disordered" evidence="7">
    <location>
        <begin position="325"/>
        <end position="347"/>
    </location>
</feature>
<gene>
    <name evidence="9" type="ORF">B9Z19DRAFT_1094068</name>
</gene>
<dbReference type="InterPro" id="IPR000237">
    <property type="entry name" value="GRIP_dom"/>
</dbReference>